<evidence type="ECO:0000313" key="2">
    <source>
        <dbReference type="EMBL" id="CAI4010153.1"/>
    </source>
</evidence>
<gene>
    <name evidence="2" type="ORF">C1SCF055_LOCUS35449</name>
</gene>
<dbReference type="AlphaFoldDB" id="A0A9P1GEJ0"/>
<dbReference type="Gene3D" id="1.25.40.20">
    <property type="entry name" value="Ankyrin repeat-containing domain"/>
    <property type="match status" value="1"/>
</dbReference>
<comment type="caution">
    <text evidence="2">The sequence shown here is derived from an EMBL/GenBank/DDBJ whole genome shotgun (WGS) entry which is preliminary data.</text>
</comment>
<feature type="compositionally biased region" description="Polar residues" evidence="1">
    <location>
        <begin position="269"/>
        <end position="278"/>
    </location>
</feature>
<organism evidence="2">
    <name type="scientific">Cladocopium goreaui</name>
    <dbReference type="NCBI Taxonomy" id="2562237"/>
    <lineage>
        <taxon>Eukaryota</taxon>
        <taxon>Sar</taxon>
        <taxon>Alveolata</taxon>
        <taxon>Dinophyceae</taxon>
        <taxon>Suessiales</taxon>
        <taxon>Symbiodiniaceae</taxon>
        <taxon>Cladocopium</taxon>
    </lineage>
</organism>
<reference evidence="3 4" key="2">
    <citation type="submission" date="2024-05" db="EMBL/GenBank/DDBJ databases">
        <authorList>
            <person name="Chen Y."/>
            <person name="Shah S."/>
            <person name="Dougan E. K."/>
            <person name="Thang M."/>
            <person name="Chan C."/>
        </authorList>
    </citation>
    <scope>NUCLEOTIDE SEQUENCE [LARGE SCALE GENOMIC DNA]</scope>
</reference>
<keyword evidence="4" id="KW-1185">Reference proteome</keyword>
<dbReference type="InterPro" id="IPR036770">
    <property type="entry name" value="Ankyrin_rpt-contain_sf"/>
</dbReference>
<feature type="region of interest" description="Disordered" evidence="1">
    <location>
        <begin position="269"/>
        <end position="310"/>
    </location>
</feature>
<name>A0A9P1GEJ0_9DINO</name>
<dbReference type="Proteomes" id="UP001152797">
    <property type="component" value="Unassembled WGS sequence"/>
</dbReference>
<reference evidence="2" key="1">
    <citation type="submission" date="2022-10" db="EMBL/GenBank/DDBJ databases">
        <authorList>
            <person name="Chen Y."/>
            <person name="Dougan E. K."/>
            <person name="Chan C."/>
            <person name="Rhodes N."/>
            <person name="Thang M."/>
        </authorList>
    </citation>
    <scope>NUCLEOTIDE SEQUENCE</scope>
</reference>
<evidence type="ECO:0000313" key="4">
    <source>
        <dbReference type="Proteomes" id="UP001152797"/>
    </source>
</evidence>
<dbReference type="EMBL" id="CAMXCT020004724">
    <property type="protein sequence ID" value="CAL1163528.1"/>
    <property type="molecule type" value="Genomic_DNA"/>
</dbReference>
<proteinExistence type="predicted"/>
<evidence type="ECO:0000313" key="3">
    <source>
        <dbReference type="EMBL" id="CAL4797465.1"/>
    </source>
</evidence>
<evidence type="ECO:0000256" key="1">
    <source>
        <dbReference type="SAM" id="MobiDB-lite"/>
    </source>
</evidence>
<dbReference type="EMBL" id="CAMXCT030004724">
    <property type="protein sequence ID" value="CAL4797465.1"/>
    <property type="molecule type" value="Genomic_DNA"/>
</dbReference>
<sequence length="391" mass="41815">MASTATYQEFLPHAANGTKPTELLCEVTAGGGLPPALHCRGAVDDQHHGAGTPLEGDVQSKIDGQQPEETLLQKQGPGAVQFLLHVDADVDSKHSETTAVYIALQSIDKTGGASALFLASKNGIDKAASPFGAQSANGAVDTKETPMFTSQGGHTAVQHLQADGDVNQGDKDTTPWDRAVQEQHEQHTDVFRQLLDAQADGNPQDVNRAMPLFTTFQKGFNDTVKEIFENIDPKMSIGIKVDDSLEASLDVKKATCLERVEELWLPSFESSHSSTRTDQVAAESGKTTQLKADDSDSSDLGPFEADEKDVKREERNFHVPLQAASCEDTEDPFAAAMGGQSVSSPNDEVTSSTTPLGCCDEETWPPDFVTHSCSADASASVTDIYCQALPH</sequence>
<protein>
    <submittedName>
        <fullName evidence="2">Uncharacterized protein</fullName>
    </submittedName>
</protein>
<accession>A0A9P1GEJ0</accession>
<dbReference type="SUPFAM" id="SSF48403">
    <property type="entry name" value="Ankyrin repeat"/>
    <property type="match status" value="1"/>
</dbReference>
<dbReference type="EMBL" id="CAMXCT010004724">
    <property type="protein sequence ID" value="CAI4010153.1"/>
    <property type="molecule type" value="Genomic_DNA"/>
</dbReference>